<evidence type="ECO:0000313" key="1">
    <source>
        <dbReference type="EMBL" id="GAH55043.1"/>
    </source>
</evidence>
<sequence length="112" mass="12838">MVDLEFFLEYYEFLKQEKEKGKKIIAYMSHDNIPEELIDAAGFIPLRLIFSGNDELMDKGADYLPTSTCSFALSTIGLFSVKPNKYRFLDLIDYFIVSNHCVSDICSSEIIC</sequence>
<comment type="caution">
    <text evidence="1">The sequence shown here is derived from an EMBL/GenBank/DDBJ whole genome shotgun (WGS) entry which is preliminary data.</text>
</comment>
<dbReference type="EMBL" id="BARU01016994">
    <property type="protein sequence ID" value="GAH55043.1"/>
    <property type="molecule type" value="Genomic_DNA"/>
</dbReference>
<reference evidence="1" key="1">
    <citation type="journal article" date="2014" name="Front. Microbiol.">
        <title>High frequency of phylogenetically diverse reductive dehalogenase-homologous genes in deep subseafloor sedimentary metagenomes.</title>
        <authorList>
            <person name="Kawai M."/>
            <person name="Futagami T."/>
            <person name="Toyoda A."/>
            <person name="Takaki Y."/>
            <person name="Nishi S."/>
            <person name="Hori S."/>
            <person name="Arai W."/>
            <person name="Tsubouchi T."/>
            <person name="Morono Y."/>
            <person name="Uchiyama I."/>
            <person name="Ito T."/>
            <person name="Fujiyama A."/>
            <person name="Inagaki F."/>
            <person name="Takami H."/>
        </authorList>
    </citation>
    <scope>NUCLEOTIDE SEQUENCE</scope>
    <source>
        <strain evidence="1">Expedition CK06-06</strain>
    </source>
</reference>
<protein>
    <submittedName>
        <fullName evidence="1">Uncharacterized protein</fullName>
    </submittedName>
</protein>
<gene>
    <name evidence="1" type="ORF">S03H2_28211</name>
</gene>
<dbReference type="Pfam" id="PF06050">
    <property type="entry name" value="HGD-D"/>
    <property type="match status" value="1"/>
</dbReference>
<name>X1IBV6_9ZZZZ</name>
<dbReference type="AlphaFoldDB" id="X1IBV6"/>
<dbReference type="Gene3D" id="3.40.50.11890">
    <property type="match status" value="1"/>
</dbReference>
<dbReference type="InterPro" id="IPR010327">
    <property type="entry name" value="FldB/FldC_alpha/beta"/>
</dbReference>
<organism evidence="1">
    <name type="scientific">marine sediment metagenome</name>
    <dbReference type="NCBI Taxonomy" id="412755"/>
    <lineage>
        <taxon>unclassified sequences</taxon>
        <taxon>metagenomes</taxon>
        <taxon>ecological metagenomes</taxon>
    </lineage>
</organism>
<proteinExistence type="predicted"/>
<feature type="non-terminal residue" evidence="1">
    <location>
        <position position="112"/>
    </location>
</feature>
<accession>X1IBV6</accession>